<keyword evidence="4" id="KW-0378">Hydrolase</keyword>
<keyword evidence="9" id="KW-0472">Membrane</keyword>
<dbReference type="EMBL" id="CDMZ01001680">
    <property type="protein sequence ID" value="CEM36131.1"/>
    <property type="molecule type" value="Genomic_DNA"/>
</dbReference>
<keyword evidence="6" id="KW-0482">Metalloprotease</keyword>
<dbReference type="SMART" id="SM00631">
    <property type="entry name" value="Zn_pept"/>
    <property type="match status" value="1"/>
</dbReference>
<evidence type="ECO:0000256" key="5">
    <source>
        <dbReference type="ARBA" id="ARBA00022833"/>
    </source>
</evidence>
<dbReference type="CDD" id="cd03859">
    <property type="entry name" value="M14_CPT"/>
    <property type="match status" value="1"/>
</dbReference>
<organism evidence="12">
    <name type="scientific">Chromera velia CCMP2878</name>
    <dbReference type="NCBI Taxonomy" id="1169474"/>
    <lineage>
        <taxon>Eukaryota</taxon>
        <taxon>Sar</taxon>
        <taxon>Alveolata</taxon>
        <taxon>Colpodellida</taxon>
        <taxon>Chromeraceae</taxon>
        <taxon>Chromera</taxon>
    </lineage>
</organism>
<dbReference type="PANTHER" id="PTHR11705:SF143">
    <property type="entry name" value="SLL0236 PROTEIN"/>
    <property type="match status" value="1"/>
</dbReference>
<evidence type="ECO:0000256" key="1">
    <source>
        <dbReference type="ARBA" id="ARBA00001947"/>
    </source>
</evidence>
<keyword evidence="9" id="KW-0812">Transmembrane</keyword>
<feature type="compositionally biased region" description="Basic and acidic residues" evidence="8">
    <location>
        <begin position="652"/>
        <end position="662"/>
    </location>
</feature>
<evidence type="ECO:0000313" key="12">
    <source>
        <dbReference type="EMBL" id="CEM36131.1"/>
    </source>
</evidence>
<reference evidence="12" key="1">
    <citation type="submission" date="2014-11" db="EMBL/GenBank/DDBJ databases">
        <authorList>
            <person name="Otto D Thomas"/>
            <person name="Naeem Raeece"/>
        </authorList>
    </citation>
    <scope>NUCLEOTIDE SEQUENCE</scope>
</reference>
<feature type="region of interest" description="Disordered" evidence="8">
    <location>
        <begin position="212"/>
        <end position="235"/>
    </location>
</feature>
<keyword evidence="5" id="KW-0862">Zinc</keyword>
<feature type="domain" description="Peptidase M14" evidence="11">
    <location>
        <begin position="54"/>
        <end position="363"/>
    </location>
</feature>
<dbReference type="PANTHER" id="PTHR11705">
    <property type="entry name" value="PROTEASE FAMILY M14 CARBOXYPEPTIDASE A,B"/>
    <property type="match status" value="1"/>
</dbReference>
<comment type="cofactor">
    <cofactor evidence="1">
        <name>Zn(2+)</name>
        <dbReference type="ChEBI" id="CHEBI:29105"/>
    </cofactor>
</comment>
<dbReference type="GO" id="GO:0004181">
    <property type="term" value="F:metallocarboxypeptidase activity"/>
    <property type="evidence" value="ECO:0007669"/>
    <property type="project" value="InterPro"/>
</dbReference>
<dbReference type="GO" id="GO:0006508">
    <property type="term" value="P:proteolysis"/>
    <property type="evidence" value="ECO:0007669"/>
    <property type="project" value="UniProtKB-KW"/>
</dbReference>
<feature type="transmembrane region" description="Helical" evidence="9">
    <location>
        <begin position="895"/>
        <end position="921"/>
    </location>
</feature>
<keyword evidence="9" id="KW-1133">Transmembrane helix</keyword>
<feature type="signal peptide" evidence="10">
    <location>
        <begin position="1"/>
        <end position="36"/>
    </location>
</feature>
<dbReference type="VEuPathDB" id="CryptoDB:Cvel_5396"/>
<keyword evidence="10" id="KW-0732">Signal</keyword>
<evidence type="ECO:0000256" key="6">
    <source>
        <dbReference type="ARBA" id="ARBA00023049"/>
    </source>
</evidence>
<sequence length="1033" mass="113549">MTGKTERSFSLFDPSMRKAILCLLCSLLFLQPRIDGADLGDGWEESLSTGSLRSFPTLTEGTALMDKFLDAFPDWIQKIPDFGSSVEGRDIPAYRICVSKNKLCDKPDAGKPQVMITGEHHAREPASTTVPLYFVGKLLENAKRGFQLENYLLHHRDIYLIPYVNPDGYVAIEELGLKQGMRDGWEIRKNRRPTCAANTLLSGVDLNRNYPTKWSPKPTNPCEPQEYPGDKPFSEPETQALKRLVEGEGKNIKAAVNFHAYGGFWTHPLNWAKTEPLEPEAAAIYDELGSVLETTYFERAFNIPILKYTASGESDDWFYTAHNIIAMSPEVGPEQYEFYPPASEIPGINSRNYPRTLTVVMKAGPELSAQWRWHSQDTQGKQLAEAKQEEEKAGGPGEKPAGRRLDSEAASVVPPSDSVQWDDFHIPVSVLEFKKQLDETFEKSEEFARDVAASHATILSASRIITVTVANSGMSDVSGDKMTVVISGPLLPPLLSPRTAHILTTEGNPPPDVHEPTLDDLKPQKSFVFPFAGSRYFSLPPYDAPPSTTPTHLLSEEGEVGEEEAGRLRHLTAVSEEVREERGLSWIEQNRHFPQHGLPNVPSFFFPGHYAEEEQKKGTQSAPLPHHDEEEAVERSLLETDASLSSPSLESLRQREGGEERQLQTSKRRGLDPEAGPSSPSPSPSEAEAETGQEKLPTAWSAFVFDASGNALDVRIDLGYNPEGNATSAGVTGLPSIFFEVPAVRRRGLSRFHVVVPPLLRAEAIPDPAALEENEGTPTPLVTLPKDDVGWAQEGDTGARVAVCVLPGGGVETNEETESERREGGCLCQLTKAVSPDTSSHNPLYPRSPSAGLCGRALDAMGRWENLFLLEAQKSPSVDRARQGRPSLVVGHSSLYPFALLTLVAELFFILQCFIWTAILFHLRRQEHRRRVPGSAGERDGEGCCATCSEQLNKFCCCLQVMCPFLKCLRPPRRRVADADEGGEGGRGRTRVDVPPGRNGGGPGRGGSKKGKGYQVIDLEPGETREEAGSDDD</sequence>
<name>A0A0G4GYC6_9ALVE</name>
<proteinExistence type="inferred from homology"/>
<evidence type="ECO:0000256" key="3">
    <source>
        <dbReference type="ARBA" id="ARBA00022670"/>
    </source>
</evidence>
<protein>
    <recommendedName>
        <fullName evidence="11">Peptidase M14 domain-containing protein</fullName>
    </recommendedName>
</protein>
<dbReference type="Gene3D" id="3.40.630.10">
    <property type="entry name" value="Zn peptidases"/>
    <property type="match status" value="1"/>
</dbReference>
<dbReference type="SUPFAM" id="SSF53187">
    <property type="entry name" value="Zn-dependent exopeptidases"/>
    <property type="match status" value="1"/>
</dbReference>
<dbReference type="PRINTS" id="PR00765">
    <property type="entry name" value="CRBOXYPTASEA"/>
</dbReference>
<feature type="compositionally biased region" description="Basic and acidic residues" evidence="8">
    <location>
        <begin position="1022"/>
        <end position="1033"/>
    </location>
</feature>
<evidence type="ECO:0000256" key="10">
    <source>
        <dbReference type="SAM" id="SignalP"/>
    </source>
</evidence>
<feature type="compositionally biased region" description="Basic and acidic residues" evidence="8">
    <location>
        <begin position="384"/>
        <end position="393"/>
    </location>
</feature>
<dbReference type="GO" id="GO:0005615">
    <property type="term" value="C:extracellular space"/>
    <property type="evidence" value="ECO:0007669"/>
    <property type="project" value="TreeGrafter"/>
</dbReference>
<dbReference type="InterPro" id="IPR000834">
    <property type="entry name" value="Peptidase_M14"/>
</dbReference>
<evidence type="ECO:0000256" key="9">
    <source>
        <dbReference type="SAM" id="Phobius"/>
    </source>
</evidence>
<accession>A0A0G4GYC6</accession>
<feature type="chain" id="PRO_5005191342" description="Peptidase M14 domain-containing protein" evidence="10">
    <location>
        <begin position="37"/>
        <end position="1033"/>
    </location>
</feature>
<feature type="compositionally biased region" description="Polar residues" evidence="8">
    <location>
        <begin position="642"/>
        <end position="651"/>
    </location>
</feature>
<comment type="similarity">
    <text evidence="2 7">Belongs to the peptidase M14 family.</text>
</comment>
<dbReference type="Pfam" id="PF00246">
    <property type="entry name" value="Peptidase_M14"/>
    <property type="match status" value="1"/>
</dbReference>
<evidence type="ECO:0000256" key="2">
    <source>
        <dbReference type="ARBA" id="ARBA00005988"/>
    </source>
</evidence>
<feature type="region of interest" description="Disordered" evidence="8">
    <location>
        <begin position="613"/>
        <end position="694"/>
    </location>
</feature>
<evidence type="ECO:0000256" key="4">
    <source>
        <dbReference type="ARBA" id="ARBA00022801"/>
    </source>
</evidence>
<dbReference type="AlphaFoldDB" id="A0A0G4GYC6"/>
<dbReference type="PROSITE" id="PS52035">
    <property type="entry name" value="PEPTIDASE_M14"/>
    <property type="match status" value="1"/>
</dbReference>
<keyword evidence="3" id="KW-0645">Protease</keyword>
<feature type="region of interest" description="Disordered" evidence="8">
    <location>
        <begin position="976"/>
        <end position="1033"/>
    </location>
</feature>
<evidence type="ECO:0000259" key="11">
    <source>
        <dbReference type="PROSITE" id="PS52035"/>
    </source>
</evidence>
<feature type="active site" description="Proton donor/acceptor" evidence="7">
    <location>
        <position position="330"/>
    </location>
</feature>
<gene>
    <name evidence="12" type="ORF">Cvel_5396</name>
</gene>
<dbReference type="GO" id="GO:0008270">
    <property type="term" value="F:zinc ion binding"/>
    <property type="evidence" value="ECO:0007669"/>
    <property type="project" value="InterPro"/>
</dbReference>
<evidence type="ECO:0000256" key="8">
    <source>
        <dbReference type="SAM" id="MobiDB-lite"/>
    </source>
</evidence>
<feature type="compositionally biased region" description="Basic and acidic residues" evidence="8">
    <location>
        <begin position="625"/>
        <end position="638"/>
    </location>
</feature>
<evidence type="ECO:0000256" key="7">
    <source>
        <dbReference type="PROSITE-ProRule" id="PRU01379"/>
    </source>
</evidence>
<dbReference type="InterPro" id="IPR033810">
    <property type="entry name" value="Carboxypeptidase_T"/>
</dbReference>
<feature type="region of interest" description="Disordered" evidence="8">
    <location>
        <begin position="373"/>
        <end position="416"/>
    </location>
</feature>